<accession>A0A854Q9T0</accession>
<evidence type="ECO:0000256" key="1">
    <source>
        <dbReference type="SAM" id="MobiDB-lite"/>
    </source>
</evidence>
<proteinExistence type="predicted"/>
<organism evidence="2 3">
    <name type="scientific">Cryptococcus neoformans Tu259-1</name>
    <dbReference type="NCBI Taxonomy" id="1230072"/>
    <lineage>
        <taxon>Eukaryota</taxon>
        <taxon>Fungi</taxon>
        <taxon>Dikarya</taxon>
        <taxon>Basidiomycota</taxon>
        <taxon>Agaricomycotina</taxon>
        <taxon>Tremellomycetes</taxon>
        <taxon>Tremellales</taxon>
        <taxon>Cryptococcaceae</taxon>
        <taxon>Cryptococcus</taxon>
        <taxon>Cryptococcus neoformans species complex</taxon>
    </lineage>
</organism>
<reference evidence="2 3" key="1">
    <citation type="submission" date="2017-06" db="EMBL/GenBank/DDBJ databases">
        <title>Global population genomics of the pathogenic fungus Cryptococcus neoformans var. grubii.</title>
        <authorList>
            <person name="Cuomo C."/>
            <person name="Litvintseva A."/>
            <person name="Chen Y."/>
            <person name="Young S."/>
            <person name="Zeng Q."/>
            <person name="Chapman S."/>
            <person name="Gujja S."/>
            <person name="Saif S."/>
            <person name="Birren B."/>
        </authorList>
    </citation>
    <scope>NUCLEOTIDE SEQUENCE [LARGE SCALE GENOMIC DNA]</scope>
    <source>
        <strain evidence="2 3">Tu259-1</strain>
    </source>
</reference>
<dbReference type="AlphaFoldDB" id="A0A854Q9T0"/>
<evidence type="ECO:0000313" key="2">
    <source>
        <dbReference type="EMBL" id="OXG13028.1"/>
    </source>
</evidence>
<evidence type="ECO:0000313" key="3">
    <source>
        <dbReference type="Proteomes" id="UP000199727"/>
    </source>
</evidence>
<dbReference type="Proteomes" id="UP000199727">
    <property type="component" value="Unassembled WGS sequence"/>
</dbReference>
<gene>
    <name evidence="2" type="ORF">C361_06218</name>
</gene>
<feature type="region of interest" description="Disordered" evidence="1">
    <location>
        <begin position="45"/>
        <end position="88"/>
    </location>
</feature>
<dbReference type="EMBL" id="AMKT01000083">
    <property type="protein sequence ID" value="OXG13028.1"/>
    <property type="molecule type" value="Genomic_DNA"/>
</dbReference>
<protein>
    <submittedName>
        <fullName evidence="2">Uncharacterized protein</fullName>
    </submittedName>
</protein>
<feature type="compositionally biased region" description="Polar residues" evidence="1">
    <location>
        <begin position="56"/>
        <end position="80"/>
    </location>
</feature>
<comment type="caution">
    <text evidence="2">The sequence shown here is derived from an EMBL/GenBank/DDBJ whole genome shotgun (WGS) entry which is preliminary data.</text>
</comment>
<sequence>MVSHAVLLYSSKLWSTFAYQTGGYASQVTDVLKISMIGKGKMMFSDEPINNDKRSSGNTHVQKSSPTHSSLLSVTRTASTDPPLPIEDEPSLEEIRSWRKHNGLLSTVLRIFGS</sequence>
<name>A0A854Q9T0_CRYNE</name>